<dbReference type="GO" id="GO:0008270">
    <property type="term" value="F:zinc ion binding"/>
    <property type="evidence" value="ECO:0007669"/>
    <property type="project" value="UniProtKB-KW"/>
</dbReference>
<evidence type="ECO:0000313" key="3">
    <source>
        <dbReference type="EMBL" id="PVH38979.1"/>
    </source>
</evidence>
<sequence>MDSAKQIWDKLQVNHEDMFNRLNKIVNKIRALSGNKWSDKDGVDKILTAYMARNVNLPTLIREKRGFKRFTPTDVIGRIEQHLTTMKEAKISQELSRIHKEIEKNNGVALKKKEGDSDIDEDMALFIKRFKKVMKKDGYFKDKRRSKITRRSNKPCFGCGEVGHFIADCPNPKNKNKGEKKEHGKGKKKYMSEAHLGVEWNSSEESSSNDEGVATMAVKAHIIKSSLFGDLTDDEDDFTPTCFIAKGAKVASRPNPNDNDDDDGLDDNECQNMIKELSKKATNKIIKLMIEIEDRDETLEAQDELIRLEQEKTVGLEKSLSKERKSFKVQEDLLNDKISKILELEKSLAKDKEKVENLTK</sequence>
<dbReference type="SMART" id="SM00343">
    <property type="entry name" value="ZnF_C2HC"/>
    <property type="match status" value="1"/>
</dbReference>
<gene>
    <name evidence="3" type="ORF">PAHAL_5G407000</name>
</gene>
<organism evidence="3">
    <name type="scientific">Panicum hallii</name>
    <dbReference type="NCBI Taxonomy" id="206008"/>
    <lineage>
        <taxon>Eukaryota</taxon>
        <taxon>Viridiplantae</taxon>
        <taxon>Streptophyta</taxon>
        <taxon>Embryophyta</taxon>
        <taxon>Tracheophyta</taxon>
        <taxon>Spermatophyta</taxon>
        <taxon>Magnoliopsida</taxon>
        <taxon>Liliopsida</taxon>
        <taxon>Poales</taxon>
        <taxon>Poaceae</taxon>
        <taxon>PACMAD clade</taxon>
        <taxon>Panicoideae</taxon>
        <taxon>Panicodae</taxon>
        <taxon>Paniceae</taxon>
        <taxon>Panicinae</taxon>
        <taxon>Panicum</taxon>
        <taxon>Panicum sect. Panicum</taxon>
    </lineage>
</organism>
<keyword evidence="1" id="KW-0863">Zinc-finger</keyword>
<dbReference type="Proteomes" id="UP000243499">
    <property type="component" value="Chromosome 5"/>
</dbReference>
<feature type="domain" description="CCHC-type" evidence="2">
    <location>
        <begin position="156"/>
        <end position="171"/>
    </location>
</feature>
<evidence type="ECO:0000259" key="2">
    <source>
        <dbReference type="PROSITE" id="PS50158"/>
    </source>
</evidence>
<keyword evidence="1" id="KW-0479">Metal-binding</keyword>
<keyword evidence="1" id="KW-0862">Zinc</keyword>
<protein>
    <recommendedName>
        <fullName evidence="2">CCHC-type domain-containing protein</fullName>
    </recommendedName>
</protein>
<dbReference type="InterPro" id="IPR036875">
    <property type="entry name" value="Znf_CCHC_sf"/>
</dbReference>
<dbReference type="InterPro" id="IPR001878">
    <property type="entry name" value="Znf_CCHC"/>
</dbReference>
<name>A0A2T8IMV7_9POAL</name>
<dbReference type="AlphaFoldDB" id="A0A2T8IMV7"/>
<dbReference type="SUPFAM" id="SSF57756">
    <property type="entry name" value="Retrovirus zinc finger-like domains"/>
    <property type="match status" value="1"/>
</dbReference>
<dbReference type="Gene3D" id="4.10.60.10">
    <property type="entry name" value="Zinc finger, CCHC-type"/>
    <property type="match status" value="1"/>
</dbReference>
<dbReference type="EMBL" id="CM008050">
    <property type="protein sequence ID" value="PVH38979.1"/>
    <property type="molecule type" value="Genomic_DNA"/>
</dbReference>
<proteinExistence type="predicted"/>
<evidence type="ECO:0000256" key="1">
    <source>
        <dbReference type="PROSITE-ProRule" id="PRU00047"/>
    </source>
</evidence>
<dbReference type="Pfam" id="PF00098">
    <property type="entry name" value="zf-CCHC"/>
    <property type="match status" value="1"/>
</dbReference>
<dbReference type="PROSITE" id="PS50158">
    <property type="entry name" value="ZF_CCHC"/>
    <property type="match status" value="1"/>
</dbReference>
<reference evidence="3" key="1">
    <citation type="submission" date="2018-04" db="EMBL/GenBank/DDBJ databases">
        <title>WGS assembly of Panicum hallii.</title>
        <authorList>
            <person name="Lovell J."/>
            <person name="Jenkins J."/>
            <person name="Lowry D."/>
            <person name="Mamidi S."/>
            <person name="Sreedasyam A."/>
            <person name="Weng X."/>
            <person name="Barry K."/>
            <person name="Bonette J."/>
            <person name="Campitelli B."/>
            <person name="Daum C."/>
            <person name="Gordon S."/>
            <person name="Gould B."/>
            <person name="Lipzen A."/>
            <person name="Macqueen A."/>
            <person name="Palacio-Mejia J."/>
            <person name="Plott C."/>
            <person name="Shakirov E."/>
            <person name="Shu S."/>
            <person name="Yoshinaga Y."/>
            <person name="Zane M."/>
            <person name="Rokhsar D."/>
            <person name="Grimwood J."/>
            <person name="Schmutz J."/>
            <person name="Juenger T."/>
        </authorList>
    </citation>
    <scope>NUCLEOTIDE SEQUENCE [LARGE SCALE GENOMIC DNA]</scope>
    <source>
        <strain evidence="3">FIL2</strain>
    </source>
</reference>
<accession>A0A2T8IMV7</accession>
<dbReference type="GO" id="GO:0003676">
    <property type="term" value="F:nucleic acid binding"/>
    <property type="evidence" value="ECO:0007669"/>
    <property type="project" value="InterPro"/>
</dbReference>
<dbReference type="Gramene" id="PVH38979">
    <property type="protein sequence ID" value="PVH38979"/>
    <property type="gene ID" value="PAHAL_5G407000"/>
</dbReference>